<accession>A0A8D8AVR7</accession>
<reference evidence="2" key="1">
    <citation type="submission" date="2021-05" db="EMBL/GenBank/DDBJ databases">
        <authorList>
            <person name="Alioto T."/>
            <person name="Alioto T."/>
            <person name="Gomez Garrido J."/>
        </authorList>
    </citation>
    <scope>NUCLEOTIDE SEQUENCE</scope>
</reference>
<sequence>MHRTHRQINLAHEFADNVPVPHRNHAGNRPPRPAEQTTSKLLPKPQHSGSITGLTTSAHLASLLAARLNKMVAAETLAVRTLVNLQLLFSQRFFASTNVNDLIPREEDRTFITVHTVTPTKENHRFIAAQFFNSSSLIKIYYFLRRRRIWNKEMYSACCPKGKESAIHVRFFIYKFLTCVGIGNI</sequence>
<evidence type="ECO:0000256" key="1">
    <source>
        <dbReference type="SAM" id="MobiDB-lite"/>
    </source>
</evidence>
<feature type="region of interest" description="Disordered" evidence="1">
    <location>
        <begin position="1"/>
        <end position="48"/>
    </location>
</feature>
<dbReference type="EMBL" id="HBUE01047314">
    <property type="protein sequence ID" value="CAG6463100.1"/>
    <property type="molecule type" value="Transcribed_RNA"/>
</dbReference>
<dbReference type="AlphaFoldDB" id="A0A8D8AVR7"/>
<organism evidence="2">
    <name type="scientific">Culex pipiens</name>
    <name type="common">House mosquito</name>
    <dbReference type="NCBI Taxonomy" id="7175"/>
    <lineage>
        <taxon>Eukaryota</taxon>
        <taxon>Metazoa</taxon>
        <taxon>Ecdysozoa</taxon>
        <taxon>Arthropoda</taxon>
        <taxon>Hexapoda</taxon>
        <taxon>Insecta</taxon>
        <taxon>Pterygota</taxon>
        <taxon>Neoptera</taxon>
        <taxon>Endopterygota</taxon>
        <taxon>Diptera</taxon>
        <taxon>Nematocera</taxon>
        <taxon>Culicoidea</taxon>
        <taxon>Culicidae</taxon>
        <taxon>Culicinae</taxon>
        <taxon>Culicini</taxon>
        <taxon>Culex</taxon>
        <taxon>Culex</taxon>
    </lineage>
</organism>
<protein>
    <submittedName>
        <fullName evidence="2">(northern house mosquito) hypothetical protein</fullName>
    </submittedName>
</protein>
<evidence type="ECO:0000313" key="2">
    <source>
        <dbReference type="EMBL" id="CAG6463100.1"/>
    </source>
</evidence>
<name>A0A8D8AVR7_CULPI</name>
<proteinExistence type="predicted"/>